<name>A0A840NHE4_9PSEU</name>
<sequence length="145" mass="15796">MPENTYAIHGLRAGTGHGYSLEATAVRLADAITELRADDGLPAHINTRIEINPQQRELVLRVWGLSVEADPDRTQIRYVMLTLFELASFHNIVPLDTTAPLFTLKILLIDHCERPVAGLVGSGVGDVERLPAGGPWDTHPAGARD</sequence>
<organism evidence="1 2">
    <name type="scientific">Saccharopolyspora gloriosae</name>
    <dbReference type="NCBI Taxonomy" id="455344"/>
    <lineage>
        <taxon>Bacteria</taxon>
        <taxon>Bacillati</taxon>
        <taxon>Actinomycetota</taxon>
        <taxon>Actinomycetes</taxon>
        <taxon>Pseudonocardiales</taxon>
        <taxon>Pseudonocardiaceae</taxon>
        <taxon>Saccharopolyspora</taxon>
    </lineage>
</organism>
<dbReference type="EMBL" id="JACHIV010000001">
    <property type="protein sequence ID" value="MBB5070451.1"/>
    <property type="molecule type" value="Genomic_DNA"/>
</dbReference>
<accession>A0A840NHE4</accession>
<comment type="caution">
    <text evidence="1">The sequence shown here is derived from an EMBL/GenBank/DDBJ whole genome shotgun (WGS) entry which is preliminary data.</text>
</comment>
<dbReference type="Proteomes" id="UP000580474">
    <property type="component" value="Unassembled WGS sequence"/>
</dbReference>
<reference evidence="1 2" key="1">
    <citation type="submission" date="2020-08" db="EMBL/GenBank/DDBJ databases">
        <title>Sequencing the genomes of 1000 actinobacteria strains.</title>
        <authorList>
            <person name="Klenk H.-P."/>
        </authorList>
    </citation>
    <scope>NUCLEOTIDE SEQUENCE [LARGE SCALE GENOMIC DNA]</scope>
    <source>
        <strain evidence="1 2">DSM 45582</strain>
    </source>
</reference>
<dbReference type="RefSeq" id="WP_184479995.1">
    <property type="nucleotide sequence ID" value="NZ_JACHIV010000001.1"/>
</dbReference>
<evidence type="ECO:0000313" key="1">
    <source>
        <dbReference type="EMBL" id="MBB5070451.1"/>
    </source>
</evidence>
<proteinExistence type="predicted"/>
<evidence type="ECO:0000313" key="2">
    <source>
        <dbReference type="Proteomes" id="UP000580474"/>
    </source>
</evidence>
<protein>
    <submittedName>
        <fullName evidence="1">Uncharacterized protein</fullName>
    </submittedName>
</protein>
<dbReference type="AlphaFoldDB" id="A0A840NHE4"/>
<gene>
    <name evidence="1" type="ORF">BJ969_003539</name>
</gene>
<keyword evidence="2" id="KW-1185">Reference proteome</keyword>